<evidence type="ECO:0000313" key="5">
    <source>
        <dbReference type="EMBL" id="MBE9143271.1"/>
    </source>
</evidence>
<name>A0ABR9U9Y6_9CYAN</name>
<reference evidence="5 6" key="1">
    <citation type="submission" date="2020-10" db="EMBL/GenBank/DDBJ databases">
        <authorList>
            <person name="Castelo-Branco R."/>
            <person name="Eusebio N."/>
            <person name="Adriana R."/>
            <person name="Vieira A."/>
            <person name="Brugerolle De Fraissinette N."/>
            <person name="Rezende De Castro R."/>
            <person name="Schneider M.P."/>
            <person name="Vasconcelos V."/>
            <person name="Leao P.N."/>
        </authorList>
    </citation>
    <scope>NUCLEOTIDE SEQUENCE [LARGE SCALE GENOMIC DNA]</scope>
    <source>
        <strain evidence="5 6">LEGE 06226</strain>
    </source>
</reference>
<dbReference type="GO" id="GO:0008168">
    <property type="term" value="F:methyltransferase activity"/>
    <property type="evidence" value="ECO:0007669"/>
    <property type="project" value="UniProtKB-KW"/>
</dbReference>
<evidence type="ECO:0000256" key="2">
    <source>
        <dbReference type="ARBA" id="ARBA00022679"/>
    </source>
</evidence>
<dbReference type="SMART" id="SM00828">
    <property type="entry name" value="PKS_MT"/>
    <property type="match status" value="1"/>
</dbReference>
<sequence>MIQTPKISLPYFDILLELFAEGDTDAQQVFGRHVHWGYWENPAKADGSIADFAAAAEQLSQQVYAAAQVKDGYRVLDAGCGFGGTIASLNENFNQMQLVGLNIDARQLERARQEVQPRENNQIEFVEGDACHLPFPDASFDVVLAVECIFHFPSREAFFKEVKRVLRPHGRLAISDFVPNAIFYHWYKFLRTIDNSSIRSTYGKVDSELTISDYQKLAKATGFNLSLKEDITRNTLPTYPIVRRFFEQVGKQDSANITASIELVSRLNLLRYWVLGFELI</sequence>
<keyword evidence="2" id="KW-0808">Transferase</keyword>
<dbReference type="InterPro" id="IPR050447">
    <property type="entry name" value="Erg6_SMT_methyltransf"/>
</dbReference>
<evidence type="ECO:0000256" key="1">
    <source>
        <dbReference type="ARBA" id="ARBA00022603"/>
    </source>
</evidence>
<dbReference type="CDD" id="cd02440">
    <property type="entry name" value="AdoMet_MTases"/>
    <property type="match status" value="1"/>
</dbReference>
<feature type="domain" description="Polyketide synthase-like methyltransferase" evidence="4">
    <location>
        <begin position="45"/>
        <end position="237"/>
    </location>
</feature>
<dbReference type="Proteomes" id="UP000640725">
    <property type="component" value="Unassembled WGS sequence"/>
</dbReference>
<keyword evidence="1 5" id="KW-0489">Methyltransferase</keyword>
<dbReference type="InterPro" id="IPR020803">
    <property type="entry name" value="MeTfrase_dom"/>
</dbReference>
<dbReference type="PANTHER" id="PTHR44068">
    <property type="entry name" value="ZGC:194242"/>
    <property type="match status" value="1"/>
</dbReference>
<comment type="caution">
    <text evidence="5">The sequence shown here is derived from an EMBL/GenBank/DDBJ whole genome shotgun (WGS) entry which is preliminary data.</text>
</comment>
<evidence type="ECO:0000256" key="3">
    <source>
        <dbReference type="ARBA" id="ARBA00022691"/>
    </source>
</evidence>
<dbReference type="SUPFAM" id="SSF53335">
    <property type="entry name" value="S-adenosyl-L-methionine-dependent methyltransferases"/>
    <property type="match status" value="1"/>
</dbReference>
<dbReference type="Gene3D" id="3.40.50.150">
    <property type="entry name" value="Vaccinia Virus protein VP39"/>
    <property type="match status" value="1"/>
</dbReference>
<evidence type="ECO:0000259" key="4">
    <source>
        <dbReference type="SMART" id="SM00828"/>
    </source>
</evidence>
<gene>
    <name evidence="5" type="ORF">IQ236_08545</name>
</gene>
<dbReference type="RefSeq" id="WP_193868867.1">
    <property type="nucleotide sequence ID" value="NZ_JADEWU010000014.1"/>
</dbReference>
<dbReference type="Pfam" id="PF08241">
    <property type="entry name" value="Methyltransf_11"/>
    <property type="match status" value="1"/>
</dbReference>
<organism evidence="5 6">
    <name type="scientific">Planktothrix mougeotii LEGE 06226</name>
    <dbReference type="NCBI Taxonomy" id="1828728"/>
    <lineage>
        <taxon>Bacteria</taxon>
        <taxon>Bacillati</taxon>
        <taxon>Cyanobacteriota</taxon>
        <taxon>Cyanophyceae</taxon>
        <taxon>Oscillatoriophycideae</taxon>
        <taxon>Oscillatoriales</taxon>
        <taxon>Microcoleaceae</taxon>
        <taxon>Planktothrix</taxon>
    </lineage>
</organism>
<keyword evidence="6" id="KW-1185">Reference proteome</keyword>
<keyword evidence="3" id="KW-0949">S-adenosyl-L-methionine</keyword>
<dbReference type="EMBL" id="JADEWU010000014">
    <property type="protein sequence ID" value="MBE9143271.1"/>
    <property type="molecule type" value="Genomic_DNA"/>
</dbReference>
<dbReference type="InterPro" id="IPR013216">
    <property type="entry name" value="Methyltransf_11"/>
</dbReference>
<dbReference type="PANTHER" id="PTHR44068:SF11">
    <property type="entry name" value="GERANYL DIPHOSPHATE 2-C-METHYLTRANSFERASE"/>
    <property type="match status" value="1"/>
</dbReference>
<proteinExistence type="predicted"/>
<dbReference type="InterPro" id="IPR029063">
    <property type="entry name" value="SAM-dependent_MTases_sf"/>
</dbReference>
<dbReference type="GO" id="GO:0032259">
    <property type="term" value="P:methylation"/>
    <property type="evidence" value="ECO:0007669"/>
    <property type="project" value="UniProtKB-KW"/>
</dbReference>
<evidence type="ECO:0000313" key="6">
    <source>
        <dbReference type="Proteomes" id="UP000640725"/>
    </source>
</evidence>
<accession>A0ABR9U9Y6</accession>
<protein>
    <submittedName>
        <fullName evidence="5">Methyltransferase domain-containing protein</fullName>
    </submittedName>
</protein>